<reference evidence="1 2" key="1">
    <citation type="journal article" date="2009" name="BMC Genomics">
        <title>Complete genome sequence of the sugarcane nitrogen-fixing endophyte Gluconacetobacter diazotrophicus Pal5.</title>
        <authorList>
            <person name="Bertalan M."/>
            <person name="Albano R."/>
            <person name="Padua V."/>
            <person name="Rouws L."/>
            <person name="Rojas C."/>
            <person name="Hemerly A."/>
            <person name="Teixeira K."/>
            <person name="Schwab S."/>
            <person name="Araujo J."/>
            <person name="Oliveira A."/>
            <person name="Franca L."/>
            <person name="Magalhaes V."/>
            <person name="Alqueres S."/>
            <person name="Cardoso A."/>
            <person name="Almeida W."/>
            <person name="Loureiro M.M."/>
            <person name="Nogueira E."/>
            <person name="Cidade D."/>
            <person name="Oliveira D."/>
            <person name="Simao T."/>
            <person name="Macedo J."/>
            <person name="Valadao A."/>
            <person name="Dreschsel M."/>
            <person name="Freitas F."/>
            <person name="Vidal M."/>
            <person name="Guedes H."/>
            <person name="Rodrigues E."/>
            <person name="Meneses C."/>
            <person name="Brioso P."/>
            <person name="Pozzer L."/>
            <person name="Figueiredo D."/>
            <person name="Montano H."/>
            <person name="Junior J."/>
            <person name="Filho G."/>
            <person name="Flores V."/>
            <person name="Ferreira B."/>
            <person name="Branco A."/>
            <person name="Gonzalez P."/>
            <person name="Guillobel H."/>
            <person name="Lemos M."/>
            <person name="Seibel L."/>
            <person name="Macedo J."/>
            <person name="Alves-Ferreira M."/>
            <person name="Sachetto-Martins G."/>
            <person name="Coelho A."/>
            <person name="Santos E."/>
            <person name="Amaral G."/>
            <person name="Neves A."/>
            <person name="Pacheco A.B."/>
            <person name="Carvalho D."/>
            <person name="Lery L."/>
            <person name="Bisch P."/>
            <person name="Rossle S.C."/>
            <person name="Urmenyi T."/>
            <person name="Kruger W.V."/>
            <person name="Martins O."/>
            <person name="Baldani J.I."/>
            <person name="Ferreira P.C."/>
        </authorList>
    </citation>
    <scope>NUCLEOTIDE SEQUENCE [LARGE SCALE GENOMIC DNA]</scope>
    <source>
        <strain evidence="2">ATCC 49037 / DSM 5601 / CCUG 37298 / CIP 103539 / LMG 7603 / PAl5</strain>
    </source>
</reference>
<evidence type="ECO:0000313" key="2">
    <source>
        <dbReference type="Proteomes" id="UP000001176"/>
    </source>
</evidence>
<keyword evidence="2" id="KW-1185">Reference proteome</keyword>
<accession>A9HN66</accession>
<dbReference type="EMBL" id="AM889285">
    <property type="protein sequence ID" value="CAP56400.1"/>
    <property type="molecule type" value="Genomic_DNA"/>
</dbReference>
<organism evidence="1 2">
    <name type="scientific">Gluconacetobacter diazotrophicus (strain ATCC 49037 / DSM 5601 / CCUG 37298 / CIP 103539 / LMG 7603 / PAl5)</name>
    <dbReference type="NCBI Taxonomy" id="272568"/>
    <lineage>
        <taxon>Bacteria</taxon>
        <taxon>Pseudomonadati</taxon>
        <taxon>Pseudomonadota</taxon>
        <taxon>Alphaproteobacteria</taxon>
        <taxon>Acetobacterales</taxon>
        <taxon>Acetobacteraceae</taxon>
        <taxon>Gluconacetobacter</taxon>
    </lineage>
</organism>
<proteinExistence type="predicted"/>
<protein>
    <submittedName>
        <fullName evidence="1">Uncharacterized protein</fullName>
    </submittedName>
</protein>
<dbReference type="AlphaFoldDB" id="A9HN66"/>
<gene>
    <name evidence="1" type="ordered locus">GDI2457</name>
</gene>
<dbReference type="Proteomes" id="UP000001176">
    <property type="component" value="Chromosome"/>
</dbReference>
<sequence length="88" mass="9506">MAFESRYPPGAPGTCGFESSGETRCLRDAGRYRAPAEAEKTITVWNPDDCPGATEGCNKVAHRHKTGVPSGCHLICCMLLQRLLGKLL</sequence>
<evidence type="ECO:0000313" key="1">
    <source>
        <dbReference type="EMBL" id="CAP56400.1"/>
    </source>
</evidence>
<name>A9HN66_GLUDA</name>
<dbReference type="KEGG" id="gdi:GDI2457"/>